<dbReference type="Gene3D" id="2.60.169.10">
    <property type="entry name" value="Microviridae F protein"/>
    <property type="match status" value="2"/>
</dbReference>
<protein>
    <submittedName>
        <fullName evidence="6">Major capsid protein</fullName>
    </submittedName>
</protein>
<keyword evidence="4" id="KW-0167">Capsid protein</keyword>
<evidence type="ECO:0000313" key="6">
    <source>
        <dbReference type="EMBL" id="DAF56348.1"/>
    </source>
</evidence>
<keyword evidence="5" id="KW-0946">Virion</keyword>
<evidence type="ECO:0000256" key="4">
    <source>
        <dbReference type="ARBA" id="ARBA00022561"/>
    </source>
</evidence>
<proteinExistence type="inferred from homology"/>
<dbReference type="InterPro" id="IPR003514">
    <property type="entry name" value="Microviridae_protein_F"/>
</dbReference>
<dbReference type="InterPro" id="IPR037002">
    <property type="entry name" value="Microviridae_protein_F_sf"/>
</dbReference>
<dbReference type="InterPro" id="IPR016184">
    <property type="entry name" value="Capsid/spike_ssDNA_virus"/>
</dbReference>
<evidence type="ECO:0000256" key="3">
    <source>
        <dbReference type="ARBA" id="ARBA00022431"/>
    </source>
</evidence>
<comment type="similarity">
    <text evidence="2">Belongs to the microviridae F protein family.</text>
</comment>
<keyword evidence="3" id="KW-1140">T=1 icosahedral capsid protein</keyword>
<evidence type="ECO:0000256" key="1">
    <source>
        <dbReference type="ARBA" id="ARBA00004328"/>
    </source>
</evidence>
<reference evidence="6" key="1">
    <citation type="journal article" date="2021" name="Proc. Natl. Acad. Sci. U.S.A.">
        <title>A Catalog of Tens of Thousands of Viruses from Human Metagenomes Reveals Hidden Associations with Chronic Diseases.</title>
        <authorList>
            <person name="Tisza M.J."/>
            <person name="Buck C.B."/>
        </authorList>
    </citation>
    <scope>NUCLEOTIDE SEQUENCE</scope>
    <source>
        <strain evidence="6">CtZPT1</strain>
    </source>
</reference>
<sequence>MAGLFSYGDIKNKPRRSGFDLGNKNAFTAKIGELLPVYWKFCLPGDKFHISQEWFTRTQPVDTSAFTRIREYYEWFFVPLHLMYRNSNEAIMSMENQPNYAASGTQSITFNKNLPWIDLQSIYSALENVSKSTYPTNMFGLARRESFHKICQYLGTGTLNPAKLKVNARISAFPFYAYQKIYMDYYRDSQWEVNKPWTYNCDFWNGADITPIVVSKDLFDTNPNDSVFELRYASWNKGLFTGALPNKQFGDTAYVTASVDASKLATSIEGTAAVSGNMPVGFAGKDGMGLRSQARLYNPVGINDAQQITTVQEDVSNKENGYLFATGTGTFGRIFNAAKVDGSEFSVNNSGILSTRFDVLQLRAAECLQRWKEIAQANGQNYAAQVKAHFGVSPNSMTSHRCQRICGFDGSIDISAVENTNLTNDEAIIRGKGIGGYRVDNPETFTTNEHGVLMCIYHATPLLDYIPSGPDLQFLTTVDGDSWPVPELDSIGLEALPQLPLINTTDIVATKDSGYFGYVPRYISWKTSVDVVRGAFTTTLRSWTAPVDKDYLHTYFEHSSTPGTNSVSYPWYKVNPSVLNTIFGVAVTAGWDTDQLLCNCQFNVKVARNLSYDGMPY</sequence>
<dbReference type="GO" id="GO:0039615">
    <property type="term" value="C:T=1 icosahedral viral capsid"/>
    <property type="evidence" value="ECO:0007669"/>
    <property type="project" value="UniProtKB-KW"/>
</dbReference>
<comment type="subcellular location">
    <subcellularLocation>
        <location evidence="1">Virion</location>
    </subcellularLocation>
</comment>
<dbReference type="EMBL" id="BK032713">
    <property type="protein sequence ID" value="DAF56348.1"/>
    <property type="molecule type" value="Genomic_DNA"/>
</dbReference>
<dbReference type="Pfam" id="PF02305">
    <property type="entry name" value="Phage_F"/>
    <property type="match status" value="2"/>
</dbReference>
<evidence type="ECO:0000256" key="2">
    <source>
        <dbReference type="ARBA" id="ARBA00009963"/>
    </source>
</evidence>
<organism evidence="6">
    <name type="scientific">Microviridae sp. ctZPT1</name>
    <dbReference type="NCBI Taxonomy" id="2827645"/>
    <lineage>
        <taxon>Viruses</taxon>
        <taxon>Monodnaviria</taxon>
        <taxon>Sangervirae</taxon>
        <taxon>Phixviricota</taxon>
        <taxon>Malgrandaviricetes</taxon>
        <taxon>Petitvirales</taxon>
        <taxon>Microviridae</taxon>
    </lineage>
</organism>
<dbReference type="GO" id="GO:0005198">
    <property type="term" value="F:structural molecule activity"/>
    <property type="evidence" value="ECO:0007669"/>
    <property type="project" value="InterPro"/>
</dbReference>
<accession>A0A8S5SYZ9</accession>
<evidence type="ECO:0000256" key="5">
    <source>
        <dbReference type="ARBA" id="ARBA00022844"/>
    </source>
</evidence>
<name>A0A8S5SYZ9_9VIRU</name>
<dbReference type="SUPFAM" id="SSF88645">
    <property type="entry name" value="ssDNA viruses"/>
    <property type="match status" value="2"/>
</dbReference>